<accession>A0A1X2GY15</accession>
<dbReference type="InterPro" id="IPR000432">
    <property type="entry name" value="DNA_mismatch_repair_MutS_C"/>
</dbReference>
<keyword evidence="7" id="KW-1185">Reference proteome</keyword>
<feature type="domain" description="DNA mismatch repair proteins mutS family" evidence="5">
    <location>
        <begin position="563"/>
        <end position="579"/>
    </location>
</feature>
<dbReference type="SUPFAM" id="SSF52540">
    <property type="entry name" value="P-loop containing nucleoside triphosphate hydrolases"/>
    <property type="match status" value="1"/>
</dbReference>
<dbReference type="Pfam" id="PF05192">
    <property type="entry name" value="MutS_III"/>
    <property type="match status" value="1"/>
</dbReference>
<gene>
    <name evidence="6" type="ORF">DM01DRAFT_1369544</name>
</gene>
<organism evidence="6 7">
    <name type="scientific">Hesseltinella vesiculosa</name>
    <dbReference type="NCBI Taxonomy" id="101127"/>
    <lineage>
        <taxon>Eukaryota</taxon>
        <taxon>Fungi</taxon>
        <taxon>Fungi incertae sedis</taxon>
        <taxon>Mucoromycota</taxon>
        <taxon>Mucoromycotina</taxon>
        <taxon>Mucoromycetes</taxon>
        <taxon>Mucorales</taxon>
        <taxon>Cunninghamellaceae</taxon>
        <taxon>Hesseltinella</taxon>
    </lineage>
</organism>
<reference evidence="6 7" key="1">
    <citation type="submission" date="2016-07" db="EMBL/GenBank/DDBJ databases">
        <title>Pervasive Adenine N6-methylation of Active Genes in Fungi.</title>
        <authorList>
            <consortium name="DOE Joint Genome Institute"/>
            <person name="Mondo S.J."/>
            <person name="Dannebaum R.O."/>
            <person name="Kuo R.C."/>
            <person name="Labutti K."/>
            <person name="Haridas S."/>
            <person name="Kuo A."/>
            <person name="Salamov A."/>
            <person name="Ahrendt S.R."/>
            <person name="Lipzen A."/>
            <person name="Sullivan W."/>
            <person name="Andreopoulos W.B."/>
            <person name="Clum A."/>
            <person name="Lindquist E."/>
            <person name="Daum C."/>
            <person name="Ramamoorthy G.K."/>
            <person name="Gryganskyi A."/>
            <person name="Culley D."/>
            <person name="Magnuson J.K."/>
            <person name="James T.Y."/>
            <person name="O'Malley M.A."/>
            <person name="Stajich J.E."/>
            <person name="Spatafora J.W."/>
            <person name="Visel A."/>
            <person name="Grigoriev I.V."/>
        </authorList>
    </citation>
    <scope>NUCLEOTIDE SEQUENCE [LARGE SCALE GENOMIC DNA]</scope>
    <source>
        <strain evidence="6 7">NRRL 3301</strain>
    </source>
</reference>
<dbReference type="AlphaFoldDB" id="A0A1X2GY15"/>
<dbReference type="InterPro" id="IPR036187">
    <property type="entry name" value="DNA_mismatch_repair_MutS_sf"/>
</dbReference>
<dbReference type="Pfam" id="PF00488">
    <property type="entry name" value="MutS_V"/>
    <property type="match status" value="1"/>
</dbReference>
<dbReference type="PANTHER" id="PTHR11361:SF20">
    <property type="entry name" value="MUTS PROTEIN HOMOLOG 5"/>
    <property type="match status" value="1"/>
</dbReference>
<dbReference type="PIRSF" id="PIRSF005813">
    <property type="entry name" value="MSH2"/>
    <property type="match status" value="1"/>
</dbReference>
<dbReference type="STRING" id="101127.A0A1X2GY15"/>
<dbReference type="SUPFAM" id="SSF48334">
    <property type="entry name" value="DNA repair protein MutS, domain III"/>
    <property type="match status" value="1"/>
</dbReference>
<dbReference type="GO" id="GO:0005524">
    <property type="term" value="F:ATP binding"/>
    <property type="evidence" value="ECO:0007669"/>
    <property type="project" value="UniProtKB-KW"/>
</dbReference>
<dbReference type="GO" id="GO:0140664">
    <property type="term" value="F:ATP-dependent DNA damage sensor activity"/>
    <property type="evidence" value="ECO:0007669"/>
    <property type="project" value="InterPro"/>
</dbReference>
<dbReference type="GO" id="GO:0051026">
    <property type="term" value="P:chiasma assembly"/>
    <property type="evidence" value="ECO:0007669"/>
    <property type="project" value="TreeGrafter"/>
</dbReference>
<proteinExistence type="inferred from homology"/>
<comment type="caution">
    <text evidence="6">The sequence shown here is derived from an EMBL/GenBank/DDBJ whole genome shotgun (WGS) entry which is preliminary data.</text>
</comment>
<dbReference type="InterPro" id="IPR007696">
    <property type="entry name" value="DNA_mismatch_repair_MutS_core"/>
</dbReference>
<keyword evidence="4" id="KW-0238">DNA-binding</keyword>
<name>A0A1X2GY15_9FUNG</name>
<dbReference type="InterPro" id="IPR027417">
    <property type="entry name" value="P-loop_NTPase"/>
</dbReference>
<evidence type="ECO:0000256" key="2">
    <source>
        <dbReference type="ARBA" id="ARBA00022741"/>
    </source>
</evidence>
<dbReference type="InterPro" id="IPR045076">
    <property type="entry name" value="MutS"/>
</dbReference>
<dbReference type="PROSITE" id="PS00486">
    <property type="entry name" value="DNA_MISMATCH_REPAIR_2"/>
    <property type="match status" value="1"/>
</dbReference>
<evidence type="ECO:0000313" key="6">
    <source>
        <dbReference type="EMBL" id="ORX62980.1"/>
    </source>
</evidence>
<evidence type="ECO:0000256" key="4">
    <source>
        <dbReference type="ARBA" id="ARBA00023125"/>
    </source>
</evidence>
<dbReference type="GO" id="GO:0005634">
    <property type="term" value="C:nucleus"/>
    <property type="evidence" value="ECO:0007669"/>
    <property type="project" value="TreeGrafter"/>
</dbReference>
<dbReference type="SMART" id="SM00533">
    <property type="entry name" value="MUTSd"/>
    <property type="match status" value="1"/>
</dbReference>
<protein>
    <recommendedName>
        <fullName evidence="5">DNA mismatch repair proteins mutS family domain-containing protein</fullName>
    </recommendedName>
</protein>
<dbReference type="GO" id="GO:0006298">
    <property type="term" value="P:mismatch repair"/>
    <property type="evidence" value="ECO:0007669"/>
    <property type="project" value="InterPro"/>
</dbReference>
<dbReference type="GO" id="GO:0030983">
    <property type="term" value="F:mismatched DNA binding"/>
    <property type="evidence" value="ECO:0007669"/>
    <property type="project" value="InterPro"/>
</dbReference>
<dbReference type="Gene3D" id="3.40.50.300">
    <property type="entry name" value="P-loop containing nucleotide triphosphate hydrolases"/>
    <property type="match status" value="1"/>
</dbReference>
<evidence type="ECO:0000256" key="1">
    <source>
        <dbReference type="ARBA" id="ARBA00006271"/>
    </source>
</evidence>
<dbReference type="EMBL" id="MCGT01000001">
    <property type="protein sequence ID" value="ORX62980.1"/>
    <property type="molecule type" value="Genomic_DNA"/>
</dbReference>
<dbReference type="SMART" id="SM00534">
    <property type="entry name" value="MUTSac"/>
    <property type="match status" value="1"/>
</dbReference>
<keyword evidence="2" id="KW-0547">Nucleotide-binding</keyword>
<dbReference type="InterPro" id="IPR011184">
    <property type="entry name" value="DNA_mismatch_repair_Msh2"/>
</dbReference>
<sequence>MTLSFLTPFVPLVSDMCKNACNLDSDIDPSIEIVVSVPKLFKSDAGKNALVHWHMDERMPAPTDSDLDSDQQTACMYQEALLQLSVILSCVCPLFDYIKEHPTSMHVLSVETIDLHNAMRVSEEDLYSLQILDRPSSFQSDVTTPSSLFAVLNNTVTSSGQVLLKEWFHRPSLEIQVIEGRLRSIKLLHRLPNSVLQELSRLLKHIKNIPRILGRIGFHRASVQDWLDLYHFVYYCLMIIDMLNSNVGVPPNNTVLQKILGCPEVQASLAPMMEMIQTTIDFSKSSEFSHVVVLPGVDPELDQLQYQYDHLEDELLTLADCAGKHVPPEVAPFVQMVYVPRMGFFMALPDTVAGLMEEVDYNDEFGVTREYTNDHVVYYRCPMTDYFGQRYGDIHTKVEEKHIELVQNLGDQVLLERGHLLVLAEYLTELDCIQSLAKAALDHHYNPPTVTTARGLSIQFGRHPIYELVFENYVANSASSIPPIMVLTGANASGKSAYMKQIALIVYMAHIGSFVPAKEALVGLTDKIFTCTSTVESSMTNTSAFAHDALQVAQAIEYATDRSLVVMDEFGKGTIPEDGTSLLAASLNYFAQKHPNCPTVIASTHFHDLLVGNLVWDSYPFGLYCMSTKLNQKGTDLEYHYQVQRGLDDRSFAFTTAVAAGLSVDDVQQAESYEQRSRYETMEQAMLHLTFSNDDDLATSPIYQALLAPFSYLLSLDDETTPSKQ</sequence>
<evidence type="ECO:0000259" key="5">
    <source>
        <dbReference type="PROSITE" id="PS00486"/>
    </source>
</evidence>
<dbReference type="Gene3D" id="1.10.1420.10">
    <property type="match status" value="1"/>
</dbReference>
<dbReference type="PANTHER" id="PTHR11361">
    <property type="entry name" value="DNA MISMATCH REPAIR PROTEIN MUTS FAMILY MEMBER"/>
    <property type="match status" value="1"/>
</dbReference>
<keyword evidence="3" id="KW-0067">ATP-binding</keyword>
<dbReference type="Proteomes" id="UP000242146">
    <property type="component" value="Unassembled WGS sequence"/>
</dbReference>
<evidence type="ECO:0000256" key="3">
    <source>
        <dbReference type="ARBA" id="ARBA00022840"/>
    </source>
</evidence>
<comment type="similarity">
    <text evidence="1">Belongs to the DNA mismatch repair MutS family.</text>
</comment>
<evidence type="ECO:0000313" key="7">
    <source>
        <dbReference type="Proteomes" id="UP000242146"/>
    </source>
</evidence>
<dbReference type="OrthoDB" id="29596at2759"/>